<keyword evidence="1" id="KW-1133">Transmembrane helix</keyword>
<organism evidence="3 4">
    <name type="scientific">Phreatobacter cathodiphilus</name>
    <dbReference type="NCBI Taxonomy" id="1868589"/>
    <lineage>
        <taxon>Bacteria</taxon>
        <taxon>Pseudomonadati</taxon>
        <taxon>Pseudomonadota</taxon>
        <taxon>Alphaproteobacteria</taxon>
        <taxon>Hyphomicrobiales</taxon>
        <taxon>Phreatobacteraceae</taxon>
        <taxon>Phreatobacter</taxon>
    </lineage>
</organism>
<feature type="transmembrane region" description="Helical" evidence="1">
    <location>
        <begin position="146"/>
        <end position="165"/>
    </location>
</feature>
<dbReference type="RefSeq" id="WP_106747287.1">
    <property type="nucleotide sequence ID" value="NZ_CP027668.1"/>
</dbReference>
<dbReference type="Pfam" id="PF07786">
    <property type="entry name" value="HGSNAT_cat"/>
    <property type="match status" value="1"/>
</dbReference>
<dbReference type="Proteomes" id="UP000237889">
    <property type="component" value="Chromosome"/>
</dbReference>
<proteinExistence type="predicted"/>
<dbReference type="KEGG" id="phr:C6569_02125"/>
<evidence type="ECO:0000313" key="3">
    <source>
        <dbReference type="EMBL" id="AVO43957.1"/>
    </source>
</evidence>
<protein>
    <recommendedName>
        <fullName evidence="2">Heparan-alpha-glucosaminide N-acetyltransferase catalytic domain-containing protein</fullName>
    </recommendedName>
</protein>
<gene>
    <name evidence="3" type="ORF">C6569_02125</name>
</gene>
<dbReference type="InterPro" id="IPR012429">
    <property type="entry name" value="HGSNAT_cat"/>
</dbReference>
<feature type="transmembrane region" description="Helical" evidence="1">
    <location>
        <begin position="22"/>
        <end position="43"/>
    </location>
</feature>
<keyword evidence="4" id="KW-1185">Reference proteome</keyword>
<evidence type="ECO:0000256" key="1">
    <source>
        <dbReference type="SAM" id="Phobius"/>
    </source>
</evidence>
<accession>A0A2S0N7H3</accession>
<feature type="transmembrane region" description="Helical" evidence="1">
    <location>
        <begin position="120"/>
        <end position="139"/>
    </location>
</feature>
<dbReference type="OrthoDB" id="9807591at2"/>
<feature type="transmembrane region" description="Helical" evidence="1">
    <location>
        <begin position="63"/>
        <end position="84"/>
    </location>
</feature>
<feature type="transmembrane region" description="Helical" evidence="1">
    <location>
        <begin position="235"/>
        <end position="255"/>
    </location>
</feature>
<dbReference type="EMBL" id="CP027668">
    <property type="protein sequence ID" value="AVO43957.1"/>
    <property type="molecule type" value="Genomic_DNA"/>
</dbReference>
<keyword evidence="1" id="KW-0812">Transmembrane</keyword>
<feature type="transmembrane region" description="Helical" evidence="1">
    <location>
        <begin position="96"/>
        <end position="114"/>
    </location>
</feature>
<name>A0A2S0N7H3_9HYPH</name>
<sequence>MTPADTASLPPRPADTPRRPRIALADIARGAALVAMFVYHFAWDLSFFRLIATDIVAHAGWRWFAHLIAGSFLALVGASLVLATRDGFDRAAYLRRLALVAGAAALVTVGTYLFMPDAYVFFGILHHIAVASVLALPFLMLPSLAVAGGAITAFALPALVAHPVLDADLLLWLGLSDRPIRSGDFVPLFPWFGCVLAGIVAARALLSFVGEERLAAVRAEGGAGRLLTTMGRHSLPIYLVHQPLFIALISAWIWLFPASVHRGPAAGDAQTRPFVEACMRTCVSNGQEADLCREACECTADRLKRDNLWGQALSGQMSTTERARVGDIARICTRGE</sequence>
<feature type="transmembrane region" description="Helical" evidence="1">
    <location>
        <begin position="185"/>
        <end position="206"/>
    </location>
</feature>
<evidence type="ECO:0000313" key="4">
    <source>
        <dbReference type="Proteomes" id="UP000237889"/>
    </source>
</evidence>
<dbReference type="AlphaFoldDB" id="A0A2S0N7H3"/>
<feature type="domain" description="Heparan-alpha-glucosaminide N-acetyltransferase catalytic" evidence="2">
    <location>
        <begin position="21"/>
        <end position="243"/>
    </location>
</feature>
<reference evidence="3 4" key="1">
    <citation type="submission" date="2018-03" db="EMBL/GenBank/DDBJ databases">
        <title>Genome sequencing of Phreatobacter sp.</title>
        <authorList>
            <person name="Kim S.-J."/>
            <person name="Heo J."/>
            <person name="Kwon S.-W."/>
        </authorList>
    </citation>
    <scope>NUCLEOTIDE SEQUENCE [LARGE SCALE GENOMIC DNA]</scope>
    <source>
        <strain evidence="3 4">S-12</strain>
    </source>
</reference>
<evidence type="ECO:0000259" key="2">
    <source>
        <dbReference type="Pfam" id="PF07786"/>
    </source>
</evidence>
<keyword evidence="1" id="KW-0472">Membrane</keyword>